<dbReference type="RefSeq" id="WP_082459568.1">
    <property type="nucleotide sequence ID" value="NZ_CP096034.1"/>
</dbReference>
<name>A0ABY4JIM4_9BACI</name>
<evidence type="ECO:0000313" key="2">
    <source>
        <dbReference type="Proteomes" id="UP000830639"/>
    </source>
</evidence>
<evidence type="ECO:0000313" key="1">
    <source>
        <dbReference type="EMBL" id="UPM53466.1"/>
    </source>
</evidence>
<dbReference type="Pfam" id="PF09388">
    <property type="entry name" value="SpoOE-like"/>
    <property type="match status" value="1"/>
</dbReference>
<dbReference type="Gene3D" id="4.10.280.10">
    <property type="entry name" value="Helix-loop-helix DNA-binding domain"/>
    <property type="match status" value="1"/>
</dbReference>
<dbReference type="EMBL" id="CP096034">
    <property type="protein sequence ID" value="UPM53466.1"/>
    <property type="molecule type" value="Genomic_DNA"/>
</dbReference>
<dbReference type="InterPro" id="IPR018540">
    <property type="entry name" value="Spo0E-like"/>
</dbReference>
<protein>
    <submittedName>
        <fullName evidence="1">Aspartyl-phosphate phosphatase Spo0E family protein</fullName>
    </submittedName>
</protein>
<reference evidence="1 2" key="1">
    <citation type="submission" date="2022-04" db="EMBL/GenBank/DDBJ databases">
        <title>Mechanism of arsenic methylation and mitigation arsenic toxicity by Bacillus sp. LH14 from an Arsenic-Contaminated Paddy Soil.</title>
        <authorList>
            <person name="Wang D."/>
        </authorList>
    </citation>
    <scope>NUCLEOTIDE SEQUENCE [LARGE SCALE GENOMIC DNA]</scope>
    <source>
        <strain evidence="1 2">LH14</strain>
    </source>
</reference>
<gene>
    <name evidence="1" type="ORF">MY490_16960</name>
</gene>
<proteinExistence type="predicted"/>
<accession>A0ABY4JIM4</accession>
<dbReference type="Proteomes" id="UP000830639">
    <property type="component" value="Chromosome"/>
</dbReference>
<dbReference type="InterPro" id="IPR037208">
    <property type="entry name" value="Spo0E-like_sf"/>
</dbReference>
<keyword evidence="2" id="KW-1185">Reference proteome</keyword>
<dbReference type="SUPFAM" id="SSF140500">
    <property type="entry name" value="BAS1536-like"/>
    <property type="match status" value="1"/>
</dbReference>
<sequence>MVYYAGRYGFTNKKTVLCSQELDRLMNMISTFTSSKRRA</sequence>
<dbReference type="InterPro" id="IPR036638">
    <property type="entry name" value="HLH_DNA-bd_sf"/>
</dbReference>
<organism evidence="1 2">
    <name type="scientific">Gottfriedia acidiceleris</name>
    <dbReference type="NCBI Taxonomy" id="371036"/>
    <lineage>
        <taxon>Bacteria</taxon>
        <taxon>Bacillati</taxon>
        <taxon>Bacillota</taxon>
        <taxon>Bacilli</taxon>
        <taxon>Bacillales</taxon>
        <taxon>Bacillaceae</taxon>
        <taxon>Gottfriedia</taxon>
    </lineage>
</organism>